<evidence type="ECO:0000313" key="8">
    <source>
        <dbReference type="Proteomes" id="UP000518300"/>
    </source>
</evidence>
<dbReference type="InterPro" id="IPR004254">
    <property type="entry name" value="AdipoR/HlyIII-related"/>
</dbReference>
<dbReference type="Pfam" id="PF03006">
    <property type="entry name" value="HlyIII"/>
    <property type="match status" value="1"/>
</dbReference>
<keyword evidence="3 6" id="KW-1133">Transmembrane helix</keyword>
<organism evidence="7 8">
    <name type="scientific">Pyxidicoccus fallax</name>
    <dbReference type="NCBI Taxonomy" id="394095"/>
    <lineage>
        <taxon>Bacteria</taxon>
        <taxon>Pseudomonadati</taxon>
        <taxon>Myxococcota</taxon>
        <taxon>Myxococcia</taxon>
        <taxon>Myxococcales</taxon>
        <taxon>Cystobacterineae</taxon>
        <taxon>Myxococcaceae</taxon>
        <taxon>Pyxidicoccus</taxon>
    </lineage>
</organism>
<dbReference type="RefSeq" id="WP_169348318.1">
    <property type="nucleotide sequence ID" value="NZ_JABBJJ010000166.1"/>
</dbReference>
<proteinExistence type="predicted"/>
<accession>A0A848LN28</accession>
<protein>
    <submittedName>
        <fullName evidence="7">Hemolysin III</fullName>
    </submittedName>
</protein>
<gene>
    <name evidence="7" type="ORF">HG543_29975</name>
</gene>
<dbReference type="GO" id="GO:0046872">
    <property type="term" value="F:metal ion binding"/>
    <property type="evidence" value="ECO:0007669"/>
    <property type="project" value="UniProtKB-KW"/>
</dbReference>
<feature type="binding site" evidence="5">
    <location>
        <position position="203"/>
    </location>
    <ligand>
        <name>Zn(2+)</name>
        <dbReference type="ChEBI" id="CHEBI:29105"/>
    </ligand>
</feature>
<keyword evidence="2 6" id="KW-0812">Transmembrane</keyword>
<feature type="binding site" evidence="5">
    <location>
        <position position="199"/>
    </location>
    <ligand>
        <name>Zn(2+)</name>
        <dbReference type="ChEBI" id="CHEBI:29105"/>
    </ligand>
</feature>
<keyword evidence="5" id="KW-0479">Metal-binding</keyword>
<keyword evidence="8" id="KW-1185">Reference proteome</keyword>
<feature type="binding site" evidence="5">
    <location>
        <position position="70"/>
    </location>
    <ligand>
        <name>Zn(2+)</name>
        <dbReference type="ChEBI" id="CHEBI:29105"/>
    </ligand>
</feature>
<evidence type="ECO:0000256" key="2">
    <source>
        <dbReference type="ARBA" id="ARBA00022692"/>
    </source>
</evidence>
<dbReference type="GO" id="GO:0016020">
    <property type="term" value="C:membrane"/>
    <property type="evidence" value="ECO:0007669"/>
    <property type="project" value="UniProtKB-SubCell"/>
</dbReference>
<comment type="subcellular location">
    <subcellularLocation>
        <location evidence="1">Membrane</location>
        <topology evidence="1">Multi-pass membrane protein</topology>
    </subcellularLocation>
</comment>
<feature type="transmembrane region" description="Helical" evidence="6">
    <location>
        <begin position="116"/>
        <end position="135"/>
    </location>
</feature>
<dbReference type="EMBL" id="JABBJJ010000166">
    <property type="protein sequence ID" value="NMO19062.1"/>
    <property type="molecule type" value="Genomic_DNA"/>
</dbReference>
<evidence type="ECO:0000256" key="6">
    <source>
        <dbReference type="SAM" id="Phobius"/>
    </source>
</evidence>
<reference evidence="7 8" key="1">
    <citation type="submission" date="2020-04" db="EMBL/GenBank/DDBJ databases">
        <title>Draft genome of Pyxidicoccus fallax type strain.</title>
        <authorList>
            <person name="Whitworth D.E."/>
        </authorList>
    </citation>
    <scope>NUCLEOTIDE SEQUENCE [LARGE SCALE GENOMIC DNA]</scope>
    <source>
        <strain evidence="7 8">DSM 14698</strain>
    </source>
</reference>
<feature type="transmembrane region" description="Helical" evidence="6">
    <location>
        <begin position="201"/>
        <end position="222"/>
    </location>
</feature>
<evidence type="ECO:0000256" key="1">
    <source>
        <dbReference type="ARBA" id="ARBA00004141"/>
    </source>
</evidence>
<dbReference type="PANTHER" id="PTHR20855">
    <property type="entry name" value="ADIPOR/PROGESTIN RECEPTOR-RELATED"/>
    <property type="match status" value="1"/>
</dbReference>
<comment type="caution">
    <text evidence="7">The sequence shown here is derived from an EMBL/GenBank/DDBJ whole genome shotgun (WGS) entry which is preliminary data.</text>
</comment>
<feature type="transmembrane region" description="Helical" evidence="6">
    <location>
        <begin position="141"/>
        <end position="158"/>
    </location>
</feature>
<feature type="transmembrane region" description="Helical" evidence="6">
    <location>
        <begin position="23"/>
        <end position="42"/>
    </location>
</feature>
<keyword evidence="4 6" id="KW-0472">Membrane</keyword>
<dbReference type="AlphaFoldDB" id="A0A848LN28"/>
<dbReference type="Proteomes" id="UP000518300">
    <property type="component" value="Unassembled WGS sequence"/>
</dbReference>
<feature type="transmembrane region" description="Helical" evidence="6">
    <location>
        <begin position="167"/>
        <end position="185"/>
    </location>
</feature>
<evidence type="ECO:0000256" key="5">
    <source>
        <dbReference type="PIRSR" id="PIRSR604254-1"/>
    </source>
</evidence>
<keyword evidence="5" id="KW-0862">Zinc</keyword>
<feature type="transmembrane region" description="Helical" evidence="6">
    <location>
        <begin position="49"/>
        <end position="68"/>
    </location>
</feature>
<dbReference type="PANTHER" id="PTHR20855:SF3">
    <property type="entry name" value="LD03007P"/>
    <property type="match status" value="1"/>
</dbReference>
<evidence type="ECO:0000313" key="7">
    <source>
        <dbReference type="EMBL" id="NMO19062.1"/>
    </source>
</evidence>
<evidence type="ECO:0000256" key="3">
    <source>
        <dbReference type="ARBA" id="ARBA00022989"/>
    </source>
</evidence>
<feature type="transmembrane region" description="Helical" evidence="6">
    <location>
        <begin position="88"/>
        <end position="104"/>
    </location>
</feature>
<evidence type="ECO:0000256" key="4">
    <source>
        <dbReference type="ARBA" id="ARBA00023136"/>
    </source>
</evidence>
<name>A0A848LN28_9BACT</name>
<sequence length="225" mass="23755">MATREAVNPYLIDESVKPRLRGLSHLLAAVAAIAGCIHLALAPVQGAPYLAAQVFGVSLVLMFGASGLYHVPTWSAAACRWLQRLDHAAIYLLIAGSFTPMAALETKSGWSGPLLGVMWGGALVGVTLTLLGISASRGLRSALYVVLGLVAAPVVLWLPDIIGPGRVAWLVTGGVLYALGAVVYARRWPDPLPTVFGYHEVFHLMVIAAASVHYGVLIDVLWATP</sequence>